<gene>
    <name evidence="3" type="ORF">CWD88_02850</name>
    <name evidence="2" type="ORF">Y036_363</name>
</gene>
<reference evidence="3 5" key="2">
    <citation type="submission" date="2017-11" db="EMBL/GenBank/DDBJ databases">
        <title>Molecular characterization of Burkholderia pseudomallei and closely related isolates from Vietnam.</title>
        <authorList>
            <person name="Ustinov D.V."/>
            <person name="Antonov A.S."/>
            <person name="Avdusheva E.F."/>
            <person name="Shpak I.M."/>
            <person name="Zakharova I.B."/>
            <person name="Thi L.A."/>
            <person name="Teteryatnikova N."/>
            <person name="Lopasteyskaya Y.A."/>
            <person name="Kuzyutina J.A."/>
            <person name="Ngo T.N."/>
            <person name="Victorov D.V."/>
        </authorList>
    </citation>
    <scope>NUCLEOTIDE SEQUENCE [LARGE SCALE GENOMIC DNA]</scope>
    <source>
        <strain evidence="3 5">V1512</strain>
    </source>
</reference>
<dbReference type="EMBL" id="JQIM01000010">
    <property type="protein sequence ID" value="KGX06089.1"/>
    <property type="molecule type" value="Genomic_DNA"/>
</dbReference>
<dbReference type="Proteomes" id="UP000231878">
    <property type="component" value="Unassembled WGS sequence"/>
</dbReference>
<name>A0A069B7A6_BURPE</name>
<evidence type="ECO:0000313" key="4">
    <source>
        <dbReference type="Proteomes" id="UP000030475"/>
    </source>
</evidence>
<dbReference type="AlphaFoldDB" id="A0A069B7A6"/>
<dbReference type="Pfam" id="PF04964">
    <property type="entry name" value="Flp_Fap"/>
    <property type="match status" value="1"/>
</dbReference>
<sequence>MKQLMHRFFKEEAGVTAIEYGLIAGLIAVAIATTVGTVGTDLSALFSTIASKLPAA</sequence>
<feature type="transmembrane region" description="Helical" evidence="1">
    <location>
        <begin position="20"/>
        <end position="38"/>
    </location>
</feature>
<dbReference type="KEGG" id="but:X994_1078"/>
<dbReference type="eggNOG" id="COG3847">
    <property type="taxonomic scope" value="Bacteria"/>
</dbReference>
<accession>A0A069B7A6</accession>
<dbReference type="Proteomes" id="UP000030475">
    <property type="component" value="Unassembled WGS sequence"/>
</dbReference>
<evidence type="ECO:0000313" key="5">
    <source>
        <dbReference type="Proteomes" id="UP000231878"/>
    </source>
</evidence>
<evidence type="ECO:0000313" key="2">
    <source>
        <dbReference type="EMBL" id="KGX06089.1"/>
    </source>
</evidence>
<proteinExistence type="predicted"/>
<protein>
    <submittedName>
        <fullName evidence="3">Flp family type IVb pilin</fullName>
    </submittedName>
    <submittedName>
        <fullName evidence="2">Flp/Fap pilin component family protein</fullName>
    </submittedName>
</protein>
<dbReference type="InterPro" id="IPR007047">
    <property type="entry name" value="Flp_Fap"/>
</dbReference>
<evidence type="ECO:0000313" key="3">
    <source>
        <dbReference type="EMBL" id="PJO68198.1"/>
    </source>
</evidence>
<keyword evidence="1" id="KW-1133">Transmembrane helix</keyword>
<keyword evidence="1" id="KW-0812">Transmembrane</keyword>
<evidence type="ECO:0000256" key="1">
    <source>
        <dbReference type="SAM" id="Phobius"/>
    </source>
</evidence>
<dbReference type="EMBL" id="PHRB01000001">
    <property type="protein sequence ID" value="PJO68198.1"/>
    <property type="molecule type" value="Genomic_DNA"/>
</dbReference>
<comment type="caution">
    <text evidence="2">The sequence shown here is derived from an EMBL/GenBank/DDBJ whole genome shotgun (WGS) entry which is preliminary data.</text>
</comment>
<keyword evidence="1" id="KW-0472">Membrane</keyword>
<reference evidence="2 4" key="1">
    <citation type="submission" date="2014-08" db="EMBL/GenBank/DDBJ databases">
        <authorList>
            <person name="Bunnell A."/>
            <person name="Chain P.S."/>
            <person name="Chertkov O."/>
            <person name="Currie B.J."/>
            <person name="Daligault H.E."/>
            <person name="Davenport K.W."/>
            <person name="Davis C."/>
            <person name="Gleasner C.D."/>
            <person name="Johnson S.L."/>
            <person name="Kaestli M."/>
            <person name="Koren S."/>
            <person name="Kunde Y.A."/>
            <person name="Mayo M."/>
            <person name="McMurry K.K."/>
            <person name="Price E.P."/>
            <person name="Reitenga K.G."/>
            <person name="Robison R."/>
            <person name="Rosovitz M.J."/>
            <person name="Sarovich D.S."/>
            <person name="Teshima H."/>
        </authorList>
    </citation>
    <scope>NUCLEOTIDE SEQUENCE [LARGE SCALE GENOMIC DNA]</scope>
    <source>
        <strain evidence="2 4">MSHR44</strain>
    </source>
</reference>
<organism evidence="2 4">
    <name type="scientific">Burkholderia pseudomallei</name>
    <name type="common">Pseudomonas pseudomallei</name>
    <dbReference type="NCBI Taxonomy" id="28450"/>
    <lineage>
        <taxon>Bacteria</taxon>
        <taxon>Pseudomonadati</taxon>
        <taxon>Pseudomonadota</taxon>
        <taxon>Betaproteobacteria</taxon>
        <taxon>Burkholderiales</taxon>
        <taxon>Burkholderiaceae</taxon>
        <taxon>Burkholderia</taxon>
        <taxon>pseudomallei group</taxon>
    </lineage>
</organism>